<dbReference type="AlphaFoldDB" id="A0A6B9VF92"/>
<dbReference type="EMBL" id="CP031001">
    <property type="protein sequence ID" value="QHN79787.1"/>
    <property type="molecule type" value="Genomic_DNA"/>
</dbReference>
<gene>
    <name evidence="3" type="ORF">DS421_19g672940</name>
</gene>
<evidence type="ECO:0000313" key="4">
    <source>
        <dbReference type="Proteomes" id="UP000464620"/>
    </source>
</evidence>
<accession>A0A6B9VF92</accession>
<feature type="signal peptide" evidence="2">
    <location>
        <begin position="1"/>
        <end position="26"/>
    </location>
</feature>
<evidence type="ECO:0000256" key="1">
    <source>
        <dbReference type="SAM" id="MobiDB-lite"/>
    </source>
</evidence>
<sequence>MDTRPLKCVCVTFLLTLILLASVSESRPLHSPVNGVLRTLKNSGPSPGKGHMLKKLQNVAQIKHSGPSPGIGHNVNNSQNLGDIKESGPSPGVGH</sequence>
<organism evidence="3 4">
    <name type="scientific">Arachis hypogaea</name>
    <name type="common">Peanut</name>
    <dbReference type="NCBI Taxonomy" id="3818"/>
    <lineage>
        <taxon>Eukaryota</taxon>
        <taxon>Viridiplantae</taxon>
        <taxon>Streptophyta</taxon>
        <taxon>Embryophyta</taxon>
        <taxon>Tracheophyta</taxon>
        <taxon>Spermatophyta</taxon>
        <taxon>Magnoliopsida</taxon>
        <taxon>eudicotyledons</taxon>
        <taxon>Gunneridae</taxon>
        <taxon>Pentapetalae</taxon>
        <taxon>rosids</taxon>
        <taxon>fabids</taxon>
        <taxon>Fabales</taxon>
        <taxon>Fabaceae</taxon>
        <taxon>Papilionoideae</taxon>
        <taxon>50 kb inversion clade</taxon>
        <taxon>dalbergioids sensu lato</taxon>
        <taxon>Dalbergieae</taxon>
        <taxon>Pterocarpus clade</taxon>
        <taxon>Arachis</taxon>
    </lineage>
</organism>
<dbReference type="PANTHER" id="PTHR34663:SF8">
    <property type="entry name" value="PROTEIN, PUTATIVE-RELATED"/>
    <property type="match status" value="1"/>
</dbReference>
<feature type="region of interest" description="Disordered" evidence="1">
    <location>
        <begin position="63"/>
        <end position="95"/>
    </location>
</feature>
<protein>
    <submittedName>
        <fullName evidence="3">Uncharacterized protein</fullName>
    </submittedName>
</protein>
<feature type="chain" id="PRO_5025340878" evidence="2">
    <location>
        <begin position="27"/>
        <end position="95"/>
    </location>
</feature>
<evidence type="ECO:0000256" key="2">
    <source>
        <dbReference type="SAM" id="SignalP"/>
    </source>
</evidence>
<name>A0A6B9VF92_ARAHY</name>
<proteinExistence type="predicted"/>
<dbReference type="PANTHER" id="PTHR34663">
    <property type="entry name" value="OS06G0637400 PROTEIN"/>
    <property type="match status" value="1"/>
</dbReference>
<dbReference type="InterPro" id="IPR044700">
    <property type="entry name" value="PIP2/PIPL1"/>
</dbReference>
<evidence type="ECO:0000313" key="3">
    <source>
        <dbReference type="EMBL" id="QHN79787.1"/>
    </source>
</evidence>
<keyword evidence="2" id="KW-0732">Signal</keyword>
<dbReference type="GO" id="GO:0050793">
    <property type="term" value="P:regulation of developmental process"/>
    <property type="evidence" value="ECO:0007669"/>
    <property type="project" value="InterPro"/>
</dbReference>
<dbReference type="GO" id="GO:0045087">
    <property type="term" value="P:innate immune response"/>
    <property type="evidence" value="ECO:0007669"/>
    <property type="project" value="InterPro"/>
</dbReference>
<reference evidence="3 4" key="1">
    <citation type="submission" date="2020-01" db="EMBL/GenBank/DDBJ databases">
        <title>Genome sequence of Arachis hypogaea, cultivar Shitouqi.</title>
        <authorList>
            <person name="Zhuang W."/>
            <person name="Chen H."/>
            <person name="Varshney R."/>
            <person name="Wang D."/>
            <person name="Ming R."/>
        </authorList>
    </citation>
    <scope>NUCLEOTIDE SEQUENCE [LARGE SCALE GENOMIC DNA]</scope>
    <source>
        <tissue evidence="3">Young leaf</tissue>
    </source>
</reference>
<dbReference type="Gramene" id="arahy.Tifrunner.gnm2.ann2.Ah19g543900.1">
    <property type="protein sequence ID" value="arahy.Tifrunner.gnm2.ann2.Ah19g543900.1-CDS-1"/>
    <property type="gene ID" value="arahy.Tifrunner.gnm2.ann2.Ah19g543900"/>
</dbReference>
<dbReference type="Proteomes" id="UP000464620">
    <property type="component" value="Chromosome B09"/>
</dbReference>